<dbReference type="EMBL" id="LBVW01000001">
    <property type="protein sequence ID" value="KKQ94518.1"/>
    <property type="molecule type" value="Genomic_DNA"/>
</dbReference>
<protein>
    <submittedName>
        <fullName evidence="2">Long-chain-fatty-acid-CoA ligase</fullName>
    </submittedName>
</protein>
<organism evidence="2 3">
    <name type="scientific">Candidatus Woesebacteria bacterium GW2011_GWB1_39_10b</name>
    <dbReference type="NCBI Taxonomy" id="1618573"/>
    <lineage>
        <taxon>Bacteria</taxon>
        <taxon>Candidatus Woeseibacteriota</taxon>
    </lineage>
</organism>
<dbReference type="Pfam" id="PF07993">
    <property type="entry name" value="NAD_binding_4"/>
    <property type="match status" value="1"/>
</dbReference>
<dbReference type="AlphaFoldDB" id="A0A0G0LRH7"/>
<proteinExistence type="predicted"/>
<dbReference type="PANTHER" id="PTHR11011:SF45">
    <property type="entry name" value="FATTY ACYL-COA REDUCTASE CG8306-RELATED"/>
    <property type="match status" value="1"/>
</dbReference>
<dbReference type="GO" id="GO:0035336">
    <property type="term" value="P:long-chain fatty-acyl-CoA metabolic process"/>
    <property type="evidence" value="ECO:0007669"/>
    <property type="project" value="TreeGrafter"/>
</dbReference>
<name>A0A0G0LRH7_9BACT</name>
<dbReference type="PANTHER" id="PTHR11011">
    <property type="entry name" value="MALE STERILITY PROTEIN 2-RELATED"/>
    <property type="match status" value="1"/>
</dbReference>
<dbReference type="InterPro" id="IPR036291">
    <property type="entry name" value="NAD(P)-bd_dom_sf"/>
</dbReference>
<keyword evidence="2" id="KW-0436">Ligase</keyword>
<evidence type="ECO:0000313" key="3">
    <source>
        <dbReference type="Proteomes" id="UP000034932"/>
    </source>
</evidence>
<evidence type="ECO:0000259" key="1">
    <source>
        <dbReference type="Pfam" id="PF07993"/>
    </source>
</evidence>
<dbReference type="Gene3D" id="3.40.50.720">
    <property type="entry name" value="NAD(P)-binding Rossmann-like Domain"/>
    <property type="match status" value="1"/>
</dbReference>
<evidence type="ECO:0000313" key="2">
    <source>
        <dbReference type="EMBL" id="KKQ94518.1"/>
    </source>
</evidence>
<reference evidence="2 3" key="1">
    <citation type="journal article" date="2015" name="Nature">
        <title>rRNA introns, odd ribosomes, and small enigmatic genomes across a large radiation of phyla.</title>
        <authorList>
            <person name="Brown C.T."/>
            <person name="Hug L.A."/>
            <person name="Thomas B.C."/>
            <person name="Sharon I."/>
            <person name="Castelle C.J."/>
            <person name="Singh A."/>
            <person name="Wilkins M.J."/>
            <person name="Williams K.H."/>
            <person name="Banfield J.F."/>
        </authorList>
    </citation>
    <scope>NUCLEOTIDE SEQUENCE [LARGE SCALE GENOMIC DNA]</scope>
</reference>
<sequence length="350" mass="39624">MKTKTIILTGGTGVFGKYLIEDLLKGKPRIILLVRADSQKQANDRVKKLFKSNSLPPDKVTVLNCNLTQKNLGLNSENFKILKQTTTHILHAAASTKFTLPLDEARRNNVETTMKLLAFARNCKNLERFGFVSTAFVAGKRSGIILEEEFEHSAGFLNTYEESKYEAEMIVRSMINLLPIVIFRPSLIITPYKKSDISPVNALTLGLFLARKGFLPILPGYKENKLDIIGGTVASQVVAKIFLKEALHYSTYHVTSAEKSPSIENFIRIVEQQSGKKLPMRFCGDIENYLLELKKITRFRPDLTAIYRKTQSFLPELAFPKIYDNRNLLDELELKSFSHEPINLVQAILK</sequence>
<accession>A0A0G0LRH7</accession>
<gene>
    <name evidence="2" type="ORF">UT19_C0001G0050</name>
</gene>
<comment type="caution">
    <text evidence="2">The sequence shown here is derived from an EMBL/GenBank/DDBJ whole genome shotgun (WGS) entry which is preliminary data.</text>
</comment>
<dbReference type="STRING" id="1618573.UT19_C0001G0050"/>
<dbReference type="InterPro" id="IPR026055">
    <property type="entry name" value="FAR"/>
</dbReference>
<feature type="domain" description="Thioester reductase (TE)" evidence="1">
    <location>
        <begin position="8"/>
        <end position="232"/>
    </location>
</feature>
<dbReference type="GO" id="GO:0080019">
    <property type="term" value="F:alcohol-forming very long-chain fatty acyl-CoA reductase activity"/>
    <property type="evidence" value="ECO:0007669"/>
    <property type="project" value="InterPro"/>
</dbReference>
<dbReference type="SUPFAM" id="SSF51735">
    <property type="entry name" value="NAD(P)-binding Rossmann-fold domains"/>
    <property type="match status" value="1"/>
</dbReference>
<dbReference type="Proteomes" id="UP000034932">
    <property type="component" value="Unassembled WGS sequence"/>
</dbReference>
<dbReference type="GO" id="GO:0016874">
    <property type="term" value="F:ligase activity"/>
    <property type="evidence" value="ECO:0007669"/>
    <property type="project" value="UniProtKB-KW"/>
</dbReference>
<dbReference type="InterPro" id="IPR013120">
    <property type="entry name" value="FAR_NAD-bd"/>
</dbReference>